<protein>
    <submittedName>
        <fullName evidence="1">Uncharacterized protein</fullName>
    </submittedName>
</protein>
<proteinExistence type="predicted"/>
<comment type="caution">
    <text evidence="1">The sequence shown here is derived from an EMBL/GenBank/DDBJ whole genome shotgun (WGS) entry which is preliminary data.</text>
</comment>
<name>A0A5B7HTS0_PORTR</name>
<reference evidence="1 2" key="1">
    <citation type="submission" date="2019-05" db="EMBL/GenBank/DDBJ databases">
        <title>Another draft genome of Portunus trituberculatus and its Hox gene families provides insights of decapod evolution.</title>
        <authorList>
            <person name="Jeong J.-H."/>
            <person name="Song I."/>
            <person name="Kim S."/>
            <person name="Choi T."/>
            <person name="Kim D."/>
            <person name="Ryu S."/>
            <person name="Kim W."/>
        </authorList>
    </citation>
    <scope>NUCLEOTIDE SEQUENCE [LARGE SCALE GENOMIC DNA]</scope>
    <source>
        <tissue evidence="1">Muscle</tissue>
    </source>
</reference>
<gene>
    <name evidence="1" type="ORF">E2C01_070277</name>
</gene>
<evidence type="ECO:0000313" key="2">
    <source>
        <dbReference type="Proteomes" id="UP000324222"/>
    </source>
</evidence>
<dbReference type="Proteomes" id="UP000324222">
    <property type="component" value="Unassembled WGS sequence"/>
</dbReference>
<accession>A0A5B7HTS0</accession>
<organism evidence="1 2">
    <name type="scientific">Portunus trituberculatus</name>
    <name type="common">Swimming crab</name>
    <name type="synonym">Neptunus trituberculatus</name>
    <dbReference type="NCBI Taxonomy" id="210409"/>
    <lineage>
        <taxon>Eukaryota</taxon>
        <taxon>Metazoa</taxon>
        <taxon>Ecdysozoa</taxon>
        <taxon>Arthropoda</taxon>
        <taxon>Crustacea</taxon>
        <taxon>Multicrustacea</taxon>
        <taxon>Malacostraca</taxon>
        <taxon>Eumalacostraca</taxon>
        <taxon>Eucarida</taxon>
        <taxon>Decapoda</taxon>
        <taxon>Pleocyemata</taxon>
        <taxon>Brachyura</taxon>
        <taxon>Eubrachyura</taxon>
        <taxon>Portunoidea</taxon>
        <taxon>Portunidae</taxon>
        <taxon>Portuninae</taxon>
        <taxon>Portunus</taxon>
    </lineage>
</organism>
<evidence type="ECO:0000313" key="1">
    <source>
        <dbReference type="EMBL" id="MPC75880.1"/>
    </source>
</evidence>
<sequence>MDTTCCERKIKGKRDGEKNLKWNSKECEQQKSRCSEIAADTHVEERKLRKAKIETEGKVEEREEKLEEMEKGERWLKVEN</sequence>
<dbReference type="AlphaFoldDB" id="A0A5B7HTS0"/>
<dbReference type="EMBL" id="VSRR010042062">
    <property type="protein sequence ID" value="MPC75880.1"/>
    <property type="molecule type" value="Genomic_DNA"/>
</dbReference>
<keyword evidence="2" id="KW-1185">Reference proteome</keyword>